<proteinExistence type="predicted"/>
<reference evidence="1 2" key="2">
    <citation type="submission" date="2018-11" db="EMBL/GenBank/DDBJ databases">
        <authorList>
            <consortium name="Pathogen Informatics"/>
        </authorList>
    </citation>
    <scope>NUCLEOTIDE SEQUENCE [LARGE SCALE GENOMIC DNA]</scope>
</reference>
<dbReference type="WBParaSite" id="GPUH_0000181601-mRNA-1">
    <property type="protein sequence ID" value="GPUH_0000181601-mRNA-1"/>
    <property type="gene ID" value="GPUH_0000181601"/>
</dbReference>
<reference evidence="3" key="1">
    <citation type="submission" date="2016-06" db="UniProtKB">
        <authorList>
            <consortium name="WormBaseParasite"/>
        </authorList>
    </citation>
    <scope>IDENTIFICATION</scope>
</reference>
<dbReference type="EMBL" id="UYRT01002381">
    <property type="protein sequence ID" value="VDK30989.1"/>
    <property type="molecule type" value="Genomic_DNA"/>
</dbReference>
<sequence length="92" mass="10774">MLEEEAGVEGPKVGEKDVTLLIQMSNLQCRYKWRTIKDFHVADHADENKAQLLWNRGLSIRNRWLKKAMFPDTRMIPKLGDTFECSQKLVVR</sequence>
<name>A0A183CZC1_9BILA</name>
<dbReference type="AlphaFoldDB" id="A0A183CZC1"/>
<gene>
    <name evidence="1" type="ORF">GPUH_LOCUS1812</name>
</gene>
<evidence type="ECO:0000313" key="1">
    <source>
        <dbReference type="EMBL" id="VDK30989.1"/>
    </source>
</evidence>
<evidence type="ECO:0000313" key="2">
    <source>
        <dbReference type="Proteomes" id="UP000271098"/>
    </source>
</evidence>
<accession>A0A183CZC1</accession>
<organism evidence="3">
    <name type="scientific">Gongylonema pulchrum</name>
    <dbReference type="NCBI Taxonomy" id="637853"/>
    <lineage>
        <taxon>Eukaryota</taxon>
        <taxon>Metazoa</taxon>
        <taxon>Ecdysozoa</taxon>
        <taxon>Nematoda</taxon>
        <taxon>Chromadorea</taxon>
        <taxon>Rhabditida</taxon>
        <taxon>Spirurina</taxon>
        <taxon>Spiruromorpha</taxon>
        <taxon>Spiruroidea</taxon>
        <taxon>Gongylonematidae</taxon>
        <taxon>Gongylonema</taxon>
    </lineage>
</organism>
<dbReference type="Proteomes" id="UP000271098">
    <property type="component" value="Unassembled WGS sequence"/>
</dbReference>
<protein>
    <submittedName>
        <fullName evidence="3">DUF1115 domain-containing protein</fullName>
    </submittedName>
</protein>
<evidence type="ECO:0000313" key="3">
    <source>
        <dbReference type="WBParaSite" id="GPUH_0000181601-mRNA-1"/>
    </source>
</evidence>
<keyword evidence="2" id="KW-1185">Reference proteome</keyword>